<dbReference type="OrthoDB" id="1118393at2"/>
<proteinExistence type="predicted"/>
<organism evidence="3 4">
    <name type="scientific">Pontibacter ramchanderi</name>
    <dbReference type="NCBI Taxonomy" id="1179743"/>
    <lineage>
        <taxon>Bacteria</taxon>
        <taxon>Pseudomonadati</taxon>
        <taxon>Bacteroidota</taxon>
        <taxon>Cytophagia</taxon>
        <taxon>Cytophagales</taxon>
        <taxon>Hymenobacteraceae</taxon>
        <taxon>Pontibacter</taxon>
    </lineage>
</organism>
<dbReference type="GO" id="GO:0003677">
    <property type="term" value="F:DNA binding"/>
    <property type="evidence" value="ECO:0007669"/>
    <property type="project" value="InterPro"/>
</dbReference>
<keyword evidence="4" id="KW-1185">Reference proteome</keyword>
<feature type="transmembrane region" description="Helical" evidence="1">
    <location>
        <begin position="123"/>
        <end position="147"/>
    </location>
</feature>
<reference evidence="3 4" key="1">
    <citation type="submission" date="2017-12" db="EMBL/GenBank/DDBJ databases">
        <title>Genomic Encyclopedia of Type Strains, Phase III (KMG-III): the genomes of soil and plant-associated and newly described type strains.</title>
        <authorList>
            <person name="Whitman W."/>
        </authorList>
    </citation>
    <scope>NUCLEOTIDE SEQUENCE [LARGE SCALE GENOMIC DNA]</scope>
    <source>
        <strain evidence="3 4">LP43</strain>
    </source>
</reference>
<feature type="transmembrane region" description="Helical" evidence="1">
    <location>
        <begin position="91"/>
        <end position="111"/>
    </location>
</feature>
<dbReference type="EMBL" id="PJMU01000002">
    <property type="protein sequence ID" value="PKV67375.1"/>
    <property type="molecule type" value="Genomic_DNA"/>
</dbReference>
<evidence type="ECO:0000259" key="2">
    <source>
        <dbReference type="PROSITE" id="PS50930"/>
    </source>
</evidence>
<feature type="domain" description="HTH LytTR-type" evidence="2">
    <location>
        <begin position="186"/>
        <end position="283"/>
    </location>
</feature>
<accession>A0A2N3UDH0</accession>
<feature type="transmembrane region" description="Helical" evidence="1">
    <location>
        <begin position="20"/>
        <end position="40"/>
    </location>
</feature>
<dbReference type="InterPro" id="IPR046947">
    <property type="entry name" value="LytR-like"/>
</dbReference>
<dbReference type="InterPro" id="IPR007492">
    <property type="entry name" value="LytTR_DNA-bd_dom"/>
</dbReference>
<dbReference type="SMART" id="SM00850">
    <property type="entry name" value="LytTR"/>
    <property type="match status" value="1"/>
</dbReference>
<sequence length="284" mass="31468">MLSFLRQPYPARDPRYSRAILQALLSGLLIAFILVVFQPFGSYNWQHPYKNYLLAGYGLVAVVGNLSDFVITQKLFKAYFAEGNWQVWKEIVRNMAGFVLAGFLCVVYGNLAGFMPFSAAQVGYMIAICFMVGALPATVLVLLNYAYLTRKYSQPATAPAVQPMPAGVQNQMLALVAENGKDKLAIPAGELLYLSASDNYCTVVYTEATSVRKALLRSSLSRLESQISEQRVVRCHRSYLVNLNRVASVSGNAQGYKLHFDVPTEPVPVARAYNTVVKEHMLVC</sequence>
<keyword evidence="1" id="KW-0812">Transmembrane</keyword>
<evidence type="ECO:0000313" key="3">
    <source>
        <dbReference type="EMBL" id="PKV67375.1"/>
    </source>
</evidence>
<dbReference type="PROSITE" id="PS50930">
    <property type="entry name" value="HTH_LYTTR"/>
    <property type="match status" value="1"/>
</dbReference>
<comment type="caution">
    <text evidence="3">The sequence shown here is derived from an EMBL/GenBank/DDBJ whole genome shotgun (WGS) entry which is preliminary data.</text>
</comment>
<dbReference type="Pfam" id="PF04397">
    <property type="entry name" value="LytTR"/>
    <property type="match status" value="1"/>
</dbReference>
<dbReference type="AlphaFoldDB" id="A0A2N3UDH0"/>
<feature type="transmembrane region" description="Helical" evidence="1">
    <location>
        <begin position="52"/>
        <end position="71"/>
    </location>
</feature>
<dbReference type="GO" id="GO:0000156">
    <property type="term" value="F:phosphorelay response regulator activity"/>
    <property type="evidence" value="ECO:0007669"/>
    <property type="project" value="InterPro"/>
</dbReference>
<protein>
    <submittedName>
        <fullName evidence="3">LytTR family transcriptional regulator</fullName>
    </submittedName>
</protein>
<dbReference type="PANTHER" id="PTHR37299:SF1">
    <property type="entry name" value="STAGE 0 SPORULATION PROTEIN A HOMOLOG"/>
    <property type="match status" value="1"/>
</dbReference>
<dbReference type="Gene3D" id="2.40.50.1020">
    <property type="entry name" value="LytTr DNA-binding domain"/>
    <property type="match status" value="1"/>
</dbReference>
<dbReference type="RefSeq" id="WP_101444612.1">
    <property type="nucleotide sequence ID" value="NZ_PJMU01000002.1"/>
</dbReference>
<keyword evidence="1" id="KW-0472">Membrane</keyword>
<evidence type="ECO:0000256" key="1">
    <source>
        <dbReference type="SAM" id="Phobius"/>
    </source>
</evidence>
<dbReference type="PANTHER" id="PTHR37299">
    <property type="entry name" value="TRANSCRIPTIONAL REGULATOR-RELATED"/>
    <property type="match status" value="1"/>
</dbReference>
<dbReference type="Proteomes" id="UP000233782">
    <property type="component" value="Unassembled WGS sequence"/>
</dbReference>
<evidence type="ECO:0000313" key="4">
    <source>
        <dbReference type="Proteomes" id="UP000233782"/>
    </source>
</evidence>
<name>A0A2N3UDH0_9BACT</name>
<keyword evidence="1" id="KW-1133">Transmembrane helix</keyword>
<gene>
    <name evidence="3" type="ORF">BD749_2519</name>
</gene>